<dbReference type="Proteomes" id="UP000487757">
    <property type="component" value="Unassembled WGS sequence"/>
</dbReference>
<dbReference type="Pfam" id="PF00072">
    <property type="entry name" value="Response_reg"/>
    <property type="match status" value="1"/>
</dbReference>
<dbReference type="OrthoDB" id="5432534at2"/>
<reference evidence="4 5" key="1">
    <citation type="submission" date="2019-11" db="EMBL/GenBank/DDBJ databases">
        <title>Pedobacter petrophilus genome.</title>
        <authorList>
            <person name="Feldbauer M.J."/>
            <person name="Newman J.D."/>
        </authorList>
    </citation>
    <scope>NUCLEOTIDE SEQUENCE [LARGE SCALE GENOMIC DNA]</scope>
    <source>
        <strain evidence="4 5">LMG 29686</strain>
    </source>
</reference>
<keyword evidence="5" id="KW-1185">Reference proteome</keyword>
<dbReference type="PANTHER" id="PTHR44591:SF3">
    <property type="entry name" value="RESPONSE REGULATORY DOMAIN-CONTAINING PROTEIN"/>
    <property type="match status" value="1"/>
</dbReference>
<comment type="caution">
    <text evidence="4">The sequence shown here is derived from an EMBL/GenBank/DDBJ whole genome shotgun (WGS) entry which is preliminary data.</text>
</comment>
<dbReference type="PROSITE" id="PS50110">
    <property type="entry name" value="RESPONSE_REGULATORY"/>
    <property type="match status" value="1"/>
</dbReference>
<evidence type="ECO:0000313" key="4">
    <source>
        <dbReference type="EMBL" id="MRX76463.1"/>
    </source>
</evidence>
<feature type="modified residue" description="4-aspartylphosphate" evidence="2">
    <location>
        <position position="55"/>
    </location>
</feature>
<evidence type="ECO:0000256" key="1">
    <source>
        <dbReference type="ARBA" id="ARBA00022553"/>
    </source>
</evidence>
<dbReference type="Gene3D" id="3.40.50.2300">
    <property type="match status" value="1"/>
</dbReference>
<proteinExistence type="predicted"/>
<dbReference type="AlphaFoldDB" id="A0A7K0FXY2"/>
<keyword evidence="1 2" id="KW-0597">Phosphoprotein</keyword>
<dbReference type="CDD" id="cd17574">
    <property type="entry name" value="REC_OmpR"/>
    <property type="match status" value="1"/>
</dbReference>
<dbReference type="InterPro" id="IPR001789">
    <property type="entry name" value="Sig_transdc_resp-reg_receiver"/>
</dbReference>
<dbReference type="EMBL" id="WKKH01000013">
    <property type="protein sequence ID" value="MRX76463.1"/>
    <property type="molecule type" value="Genomic_DNA"/>
</dbReference>
<dbReference type="GO" id="GO:0000160">
    <property type="term" value="P:phosphorelay signal transduction system"/>
    <property type="evidence" value="ECO:0007669"/>
    <property type="project" value="InterPro"/>
</dbReference>
<sequence>MECKRKVCVLEDNDDIREIIEFLLESEHYEVFSYATVKAFLKDALLNKPDIFVLDVMLPDGNGIEVCKKLKSDVNSSAIPVIMMSANYSESDVKGSLSANDFIKKPFDIGDFVDRIGIQLGDRFVGSVITAD</sequence>
<protein>
    <submittedName>
        <fullName evidence="4">Response regulator</fullName>
    </submittedName>
</protein>
<accession>A0A7K0FXY2</accession>
<gene>
    <name evidence="4" type="ORF">GJU39_10210</name>
</gene>
<evidence type="ECO:0000256" key="2">
    <source>
        <dbReference type="PROSITE-ProRule" id="PRU00169"/>
    </source>
</evidence>
<organism evidence="4 5">
    <name type="scientific">Pedobacter petrophilus</name>
    <dbReference type="NCBI Taxonomy" id="1908241"/>
    <lineage>
        <taxon>Bacteria</taxon>
        <taxon>Pseudomonadati</taxon>
        <taxon>Bacteroidota</taxon>
        <taxon>Sphingobacteriia</taxon>
        <taxon>Sphingobacteriales</taxon>
        <taxon>Sphingobacteriaceae</taxon>
        <taxon>Pedobacter</taxon>
    </lineage>
</organism>
<dbReference type="InterPro" id="IPR050595">
    <property type="entry name" value="Bact_response_regulator"/>
</dbReference>
<dbReference type="InterPro" id="IPR011006">
    <property type="entry name" value="CheY-like_superfamily"/>
</dbReference>
<dbReference type="PANTHER" id="PTHR44591">
    <property type="entry name" value="STRESS RESPONSE REGULATOR PROTEIN 1"/>
    <property type="match status" value="1"/>
</dbReference>
<dbReference type="RefSeq" id="WP_154280694.1">
    <property type="nucleotide sequence ID" value="NZ_JBHUJQ010000001.1"/>
</dbReference>
<dbReference type="SUPFAM" id="SSF52172">
    <property type="entry name" value="CheY-like"/>
    <property type="match status" value="1"/>
</dbReference>
<name>A0A7K0FXY2_9SPHI</name>
<dbReference type="SMART" id="SM00448">
    <property type="entry name" value="REC"/>
    <property type="match status" value="1"/>
</dbReference>
<feature type="domain" description="Response regulatory" evidence="3">
    <location>
        <begin position="6"/>
        <end position="120"/>
    </location>
</feature>
<evidence type="ECO:0000313" key="5">
    <source>
        <dbReference type="Proteomes" id="UP000487757"/>
    </source>
</evidence>
<evidence type="ECO:0000259" key="3">
    <source>
        <dbReference type="PROSITE" id="PS50110"/>
    </source>
</evidence>